<dbReference type="Pfam" id="PF26640">
    <property type="entry name" value="DUF8212"/>
    <property type="match status" value="1"/>
</dbReference>
<reference evidence="3" key="2">
    <citation type="submission" date="2023-05" db="EMBL/GenBank/DDBJ databases">
        <authorList>
            <consortium name="Lawrence Berkeley National Laboratory"/>
            <person name="Steindorff A."/>
            <person name="Hensen N."/>
            <person name="Bonometti L."/>
            <person name="Westerberg I."/>
            <person name="Brannstrom I.O."/>
            <person name="Guillou S."/>
            <person name="Cros-Aarteil S."/>
            <person name="Calhoun S."/>
            <person name="Haridas S."/>
            <person name="Kuo A."/>
            <person name="Mondo S."/>
            <person name="Pangilinan J."/>
            <person name="Riley R."/>
            <person name="Labutti K."/>
            <person name="Andreopoulos B."/>
            <person name="Lipzen A."/>
            <person name="Chen C."/>
            <person name="Yanf M."/>
            <person name="Daum C."/>
            <person name="Ng V."/>
            <person name="Clum A."/>
            <person name="Ohm R."/>
            <person name="Martin F."/>
            <person name="Silar P."/>
            <person name="Natvig D."/>
            <person name="Lalanne C."/>
            <person name="Gautier V."/>
            <person name="Ament-Velasquez S.L."/>
            <person name="Kruys A."/>
            <person name="Hutchinson M.I."/>
            <person name="Powell A.J."/>
            <person name="Barry K."/>
            <person name="Miller A.N."/>
            <person name="Grigoriev I.V."/>
            <person name="Debuchy R."/>
            <person name="Gladieux P."/>
            <person name="Thoren M.H."/>
            <person name="Johannesson H."/>
        </authorList>
    </citation>
    <scope>NUCLEOTIDE SEQUENCE</scope>
    <source>
        <strain evidence="3">PSN243</strain>
    </source>
</reference>
<protein>
    <submittedName>
        <fullName evidence="3">Heterokaryon incompatibility protein-domain-containing protein</fullName>
    </submittedName>
</protein>
<dbReference type="EMBL" id="MU865968">
    <property type="protein sequence ID" value="KAK4445120.1"/>
    <property type="molecule type" value="Genomic_DNA"/>
</dbReference>
<organism evidence="3 4">
    <name type="scientific">Podospora aff. communis PSN243</name>
    <dbReference type="NCBI Taxonomy" id="3040156"/>
    <lineage>
        <taxon>Eukaryota</taxon>
        <taxon>Fungi</taxon>
        <taxon>Dikarya</taxon>
        <taxon>Ascomycota</taxon>
        <taxon>Pezizomycotina</taxon>
        <taxon>Sordariomycetes</taxon>
        <taxon>Sordariomycetidae</taxon>
        <taxon>Sordariales</taxon>
        <taxon>Podosporaceae</taxon>
        <taxon>Podospora</taxon>
    </lineage>
</organism>
<dbReference type="InterPro" id="IPR010730">
    <property type="entry name" value="HET"/>
</dbReference>
<dbReference type="Proteomes" id="UP001321760">
    <property type="component" value="Unassembled WGS sequence"/>
</dbReference>
<feature type="domain" description="DUF8212" evidence="2">
    <location>
        <begin position="179"/>
        <end position="201"/>
    </location>
</feature>
<keyword evidence="4" id="KW-1185">Reference proteome</keyword>
<evidence type="ECO:0000313" key="3">
    <source>
        <dbReference type="EMBL" id="KAK4445120.1"/>
    </source>
</evidence>
<dbReference type="AlphaFoldDB" id="A0AAV9G9R4"/>
<gene>
    <name evidence="3" type="ORF">QBC34DRAFT_451451</name>
</gene>
<evidence type="ECO:0000259" key="2">
    <source>
        <dbReference type="Pfam" id="PF26640"/>
    </source>
</evidence>
<feature type="domain" description="Heterokaryon incompatibility" evidence="1">
    <location>
        <begin position="35"/>
        <end position="91"/>
    </location>
</feature>
<comment type="caution">
    <text evidence="3">The sequence shown here is derived from an EMBL/GenBank/DDBJ whole genome shotgun (WGS) entry which is preliminary data.</text>
</comment>
<evidence type="ECO:0000259" key="1">
    <source>
        <dbReference type="Pfam" id="PF06985"/>
    </source>
</evidence>
<proteinExistence type="predicted"/>
<accession>A0AAV9G9R4</accession>
<sequence length="275" mass="31266">MRLLRADPVGSFRLEEFSTGKLPPYAILSHTWGNEEIQYAANQCRKDGYDYFWIDTVCIDKSNSAELSEALNSMYKWYQNAEICYAYLSDELLAPREISFFSHDWSSLGTRTQLRDELSAITNIPMDVLSGKGLSKCSLAQRMSWAAHRKTTRPEDMAYCLMGIFDVNMPLLYGEGGERAFLRLQEEIAKRSYDQSIFAWRLPHRYAVSGLFAPSPAAFSSSQHIVPCRTQGQATHYSLTNRGLQISSPLARHLGNGLYAMLLDCKDQNTEPPYR</sequence>
<dbReference type="PANTHER" id="PTHR10622:SF10">
    <property type="entry name" value="HET DOMAIN-CONTAINING PROTEIN"/>
    <property type="match status" value="1"/>
</dbReference>
<dbReference type="InterPro" id="IPR058525">
    <property type="entry name" value="DUF8212"/>
</dbReference>
<name>A0AAV9G9R4_9PEZI</name>
<evidence type="ECO:0000313" key="4">
    <source>
        <dbReference type="Proteomes" id="UP001321760"/>
    </source>
</evidence>
<dbReference type="PANTHER" id="PTHR10622">
    <property type="entry name" value="HET DOMAIN-CONTAINING PROTEIN"/>
    <property type="match status" value="1"/>
</dbReference>
<reference evidence="3" key="1">
    <citation type="journal article" date="2023" name="Mol. Phylogenet. Evol.">
        <title>Genome-scale phylogeny and comparative genomics of the fungal order Sordariales.</title>
        <authorList>
            <person name="Hensen N."/>
            <person name="Bonometti L."/>
            <person name="Westerberg I."/>
            <person name="Brannstrom I.O."/>
            <person name="Guillou S."/>
            <person name="Cros-Aarteil S."/>
            <person name="Calhoun S."/>
            <person name="Haridas S."/>
            <person name="Kuo A."/>
            <person name="Mondo S."/>
            <person name="Pangilinan J."/>
            <person name="Riley R."/>
            <person name="LaButti K."/>
            <person name="Andreopoulos B."/>
            <person name="Lipzen A."/>
            <person name="Chen C."/>
            <person name="Yan M."/>
            <person name="Daum C."/>
            <person name="Ng V."/>
            <person name="Clum A."/>
            <person name="Steindorff A."/>
            <person name="Ohm R.A."/>
            <person name="Martin F."/>
            <person name="Silar P."/>
            <person name="Natvig D.O."/>
            <person name="Lalanne C."/>
            <person name="Gautier V."/>
            <person name="Ament-Velasquez S.L."/>
            <person name="Kruys A."/>
            <person name="Hutchinson M.I."/>
            <person name="Powell A.J."/>
            <person name="Barry K."/>
            <person name="Miller A.N."/>
            <person name="Grigoriev I.V."/>
            <person name="Debuchy R."/>
            <person name="Gladieux P."/>
            <person name="Hiltunen Thoren M."/>
            <person name="Johannesson H."/>
        </authorList>
    </citation>
    <scope>NUCLEOTIDE SEQUENCE</scope>
    <source>
        <strain evidence="3">PSN243</strain>
    </source>
</reference>
<dbReference type="Pfam" id="PF06985">
    <property type="entry name" value="HET"/>
    <property type="match status" value="1"/>
</dbReference>